<accession>A0A8T0RGL7</accession>
<dbReference type="AlphaFoldDB" id="A0A8T0RGL7"/>
<evidence type="ECO:0000313" key="2">
    <source>
        <dbReference type="Proteomes" id="UP000823388"/>
    </source>
</evidence>
<protein>
    <submittedName>
        <fullName evidence="1">Uncharacterized protein</fullName>
    </submittedName>
</protein>
<organism evidence="1 2">
    <name type="scientific">Panicum virgatum</name>
    <name type="common">Blackwell switchgrass</name>
    <dbReference type="NCBI Taxonomy" id="38727"/>
    <lineage>
        <taxon>Eukaryota</taxon>
        <taxon>Viridiplantae</taxon>
        <taxon>Streptophyta</taxon>
        <taxon>Embryophyta</taxon>
        <taxon>Tracheophyta</taxon>
        <taxon>Spermatophyta</taxon>
        <taxon>Magnoliopsida</taxon>
        <taxon>Liliopsida</taxon>
        <taxon>Poales</taxon>
        <taxon>Poaceae</taxon>
        <taxon>PACMAD clade</taxon>
        <taxon>Panicoideae</taxon>
        <taxon>Panicodae</taxon>
        <taxon>Paniceae</taxon>
        <taxon>Panicinae</taxon>
        <taxon>Panicum</taxon>
        <taxon>Panicum sect. Hiantes</taxon>
    </lineage>
</organism>
<comment type="caution">
    <text evidence="1">The sequence shown here is derived from an EMBL/GenBank/DDBJ whole genome shotgun (WGS) entry which is preliminary data.</text>
</comment>
<proteinExistence type="predicted"/>
<gene>
    <name evidence="1" type="ORF">PVAP13_6KG284406</name>
</gene>
<keyword evidence="2" id="KW-1185">Reference proteome</keyword>
<name>A0A8T0RGL7_PANVG</name>
<dbReference type="EMBL" id="CM029047">
    <property type="protein sequence ID" value="KAG2584225.1"/>
    <property type="molecule type" value="Genomic_DNA"/>
</dbReference>
<reference evidence="1" key="1">
    <citation type="submission" date="2020-05" db="EMBL/GenBank/DDBJ databases">
        <title>WGS assembly of Panicum virgatum.</title>
        <authorList>
            <person name="Lovell J.T."/>
            <person name="Jenkins J."/>
            <person name="Shu S."/>
            <person name="Juenger T.E."/>
            <person name="Schmutz J."/>
        </authorList>
    </citation>
    <scope>NUCLEOTIDE SEQUENCE</scope>
    <source>
        <strain evidence="1">AP13</strain>
    </source>
</reference>
<sequence length="116" mass="13188">MFVNGPSPIALLHAAVSECRLQYASLITEIADDPTVLCGVELELPQLELIGPHHELFFWEATYLDPSNAYEKACLRAVSFLQLFYNLKISNYYSNGHYYSNGIPPHAFHIKSMYFT</sequence>
<evidence type="ECO:0000313" key="1">
    <source>
        <dbReference type="EMBL" id="KAG2584225.1"/>
    </source>
</evidence>
<dbReference type="Proteomes" id="UP000823388">
    <property type="component" value="Chromosome 6K"/>
</dbReference>